<sequence>MLTIYQISIDQHDWLSWYPSKARISSDAFEAVYLTSSPVQKSA</sequence>
<evidence type="ECO:0000313" key="1">
    <source>
        <dbReference type="EMBL" id="XBU16606.1"/>
    </source>
</evidence>
<proteinExistence type="predicted"/>
<organism evidence="1">
    <name type="scientific">Acinetobacter sp. A1-4-2</name>
    <dbReference type="NCBI Taxonomy" id="3156489"/>
    <lineage>
        <taxon>Bacteria</taxon>
        <taxon>Pseudomonadati</taxon>
        <taxon>Pseudomonadota</taxon>
        <taxon>Gammaproteobacteria</taxon>
        <taxon>Moraxellales</taxon>
        <taxon>Moraxellaceae</taxon>
        <taxon>Acinetobacter</taxon>
    </lineage>
</organism>
<dbReference type="RefSeq" id="WP_349929366.1">
    <property type="nucleotide sequence ID" value="NZ_CP157981.1"/>
</dbReference>
<reference evidence="1" key="1">
    <citation type="submission" date="2024-06" db="EMBL/GenBank/DDBJ databases">
        <authorList>
            <person name="Song Z."/>
        </authorList>
    </citation>
    <scope>NUCLEOTIDE SEQUENCE</scope>
    <source>
        <strain evidence="1">A1-4-2</strain>
    </source>
</reference>
<dbReference type="AlphaFoldDB" id="A0AAU7SZZ5"/>
<accession>A0AAU7SZZ5</accession>
<name>A0AAU7SZZ5_9GAMM</name>
<gene>
    <name evidence="1" type="ORF">ABJ384_05450</name>
</gene>
<dbReference type="EMBL" id="CP157981">
    <property type="protein sequence ID" value="XBU16606.1"/>
    <property type="molecule type" value="Genomic_DNA"/>
</dbReference>
<protein>
    <submittedName>
        <fullName evidence="1">Uncharacterized protein</fullName>
    </submittedName>
</protein>